<reference evidence="3" key="1">
    <citation type="submission" date="2020-11" db="EMBL/GenBank/DDBJ databases">
        <authorList>
            <person name="Tran Van P."/>
        </authorList>
    </citation>
    <scope>NUCLEOTIDE SEQUENCE</scope>
</reference>
<feature type="repeat" description="Hemopexin" evidence="1">
    <location>
        <begin position="85"/>
        <end position="135"/>
    </location>
</feature>
<sequence>MPPSYATPRSVYNCLNSERAFRVMKKQAYWQAMEIFLLKSMREREEYGPMKNEPWNKYWKYNPAGRPPVSDRYPKPLSYWSGIPADGVDSVVQYVNGYTYFFKDGKYWRFNDGKFEVDAADPPYPRDVAAWWFGCDKGQLKMQGDRADILPDTADHQGSLMDAEGRSPSSKNMGARNCMTPLFILSATLLKSGLSDLLNMGF</sequence>
<dbReference type="SUPFAM" id="SSF50923">
    <property type="entry name" value="Hemopexin-like domain"/>
    <property type="match status" value="1"/>
</dbReference>
<proteinExistence type="predicted"/>
<evidence type="ECO:0000313" key="4">
    <source>
        <dbReference type="Proteomes" id="UP000677054"/>
    </source>
</evidence>
<feature type="region of interest" description="Disordered" evidence="2">
    <location>
        <begin position="151"/>
        <end position="172"/>
    </location>
</feature>
<name>A0A7R8X2I4_9CRUS</name>
<dbReference type="Gene3D" id="2.110.10.10">
    <property type="entry name" value="Hemopexin-like domain"/>
    <property type="match status" value="1"/>
</dbReference>
<dbReference type="Proteomes" id="UP000677054">
    <property type="component" value="Unassembled WGS sequence"/>
</dbReference>
<evidence type="ECO:0000256" key="2">
    <source>
        <dbReference type="SAM" id="MobiDB-lite"/>
    </source>
</evidence>
<keyword evidence="4" id="KW-1185">Reference proteome</keyword>
<protein>
    <submittedName>
        <fullName evidence="3">Uncharacterized protein</fullName>
    </submittedName>
</protein>
<evidence type="ECO:0000313" key="3">
    <source>
        <dbReference type="EMBL" id="CAD7242826.1"/>
    </source>
</evidence>
<dbReference type="PROSITE" id="PS51642">
    <property type="entry name" value="HEMOPEXIN_2"/>
    <property type="match status" value="1"/>
</dbReference>
<dbReference type="Pfam" id="PF00045">
    <property type="entry name" value="Hemopexin"/>
    <property type="match status" value="1"/>
</dbReference>
<dbReference type="EMBL" id="LR899838">
    <property type="protein sequence ID" value="CAD7242826.1"/>
    <property type="molecule type" value="Genomic_DNA"/>
</dbReference>
<dbReference type="InterPro" id="IPR036375">
    <property type="entry name" value="Hemopexin-like_dom_sf"/>
</dbReference>
<dbReference type="SMART" id="SM00120">
    <property type="entry name" value="HX"/>
    <property type="match status" value="1"/>
</dbReference>
<organism evidence="3">
    <name type="scientific">Darwinula stevensoni</name>
    <dbReference type="NCBI Taxonomy" id="69355"/>
    <lineage>
        <taxon>Eukaryota</taxon>
        <taxon>Metazoa</taxon>
        <taxon>Ecdysozoa</taxon>
        <taxon>Arthropoda</taxon>
        <taxon>Crustacea</taxon>
        <taxon>Oligostraca</taxon>
        <taxon>Ostracoda</taxon>
        <taxon>Podocopa</taxon>
        <taxon>Podocopida</taxon>
        <taxon>Darwinulocopina</taxon>
        <taxon>Darwinuloidea</taxon>
        <taxon>Darwinulidae</taxon>
        <taxon>Darwinula</taxon>
    </lineage>
</organism>
<evidence type="ECO:0000256" key="1">
    <source>
        <dbReference type="PROSITE-ProRule" id="PRU01011"/>
    </source>
</evidence>
<dbReference type="OrthoDB" id="6372200at2759"/>
<gene>
    <name evidence="3" type="ORF">DSTB1V02_LOCUS2770</name>
</gene>
<dbReference type="InterPro" id="IPR018487">
    <property type="entry name" value="Hemopexin-like_repeat"/>
</dbReference>
<dbReference type="EMBL" id="CAJPEV010000321">
    <property type="protein sequence ID" value="CAG0883963.1"/>
    <property type="molecule type" value="Genomic_DNA"/>
</dbReference>
<accession>A0A7R8X2I4</accession>
<dbReference type="AlphaFoldDB" id="A0A7R8X2I4"/>